<comment type="caution">
    <text evidence="1">The sequence shown here is derived from an EMBL/GenBank/DDBJ whole genome shotgun (WGS) entry which is preliminary data.</text>
</comment>
<reference evidence="1 2" key="1">
    <citation type="submission" date="2015-11" db="EMBL/GenBank/DDBJ databases">
        <title>Genome sequence of Pyrodictium occultum PL-19, a marine hyperthermophilic archaeon isolated from Volcano, Italy.</title>
        <authorList>
            <person name="Utturkar S."/>
            <person name="Huber H."/>
            <person name="Leptihn S."/>
            <person name="Brown S."/>
            <person name="Stetter K.O."/>
            <person name="Podar M."/>
        </authorList>
    </citation>
    <scope>NUCLEOTIDE SEQUENCE [LARGE SCALE GENOMIC DNA]</scope>
    <source>
        <strain evidence="1 2">PL-19</strain>
    </source>
</reference>
<dbReference type="EMBL" id="LNTB01000001">
    <property type="protein sequence ID" value="KSW11924.1"/>
    <property type="molecule type" value="Genomic_DNA"/>
</dbReference>
<accession>A0A0V8RV41</accession>
<proteinExistence type="predicted"/>
<evidence type="ECO:0000313" key="2">
    <source>
        <dbReference type="Proteomes" id="UP000053352"/>
    </source>
</evidence>
<dbReference type="AlphaFoldDB" id="A0A0V8RV41"/>
<protein>
    <recommendedName>
        <fullName evidence="3">NurA domain-containing protein</fullName>
    </recommendedName>
</protein>
<dbReference type="Proteomes" id="UP000053352">
    <property type="component" value="Unassembled WGS sequence"/>
</dbReference>
<keyword evidence="2" id="KW-1185">Reference proteome</keyword>
<evidence type="ECO:0008006" key="3">
    <source>
        <dbReference type="Google" id="ProtNLM"/>
    </source>
</evidence>
<organism evidence="1 2">
    <name type="scientific">Pyrodictium occultum</name>
    <dbReference type="NCBI Taxonomy" id="2309"/>
    <lineage>
        <taxon>Archaea</taxon>
        <taxon>Thermoproteota</taxon>
        <taxon>Thermoprotei</taxon>
        <taxon>Desulfurococcales</taxon>
        <taxon>Pyrodictiaceae</taxon>
        <taxon>Pyrodictium</taxon>
    </lineage>
</organism>
<gene>
    <name evidence="1" type="ORF">CF15_03775</name>
</gene>
<name>A0A0V8RV41_PYROC</name>
<dbReference type="RefSeq" id="WP_058370604.1">
    <property type="nucleotide sequence ID" value="NZ_LNTB01000001.1"/>
</dbReference>
<dbReference type="OrthoDB" id="15452at2157"/>
<sequence length="368" mass="39885">MSSLEGLRETLIAILAPFLRAAALEGSRLRLGAGESCRALLSEPNAPVLRAAGVDALDCGGEARLRLVARNGTWLEARLPIPGCSCSLAELPLYPPAPDYRGPSYRAVSQALQALAGPGESPAVVADAYTPSTGMVCRPRLGCSRPARPPATRPAEEGSRIYSKVYRPRIVQPTMLSWVRRRLARGSRIYRVPWLCVGGGGSYLALVCTPPSEQCRVGVDEKGVLEILEGRGVALDARRCSPTWLYTAYLLGNLLAADGARPNAENPPLWSPTGLIPLYASVRREGRSLELVLLVWNPSPVARRHELVVEGYRLRRALLYTGLQPAWEELIPSFNRVAIPLASLQTALVRIEGVELPPLLRRRGKGGI</sequence>
<evidence type="ECO:0000313" key="1">
    <source>
        <dbReference type="EMBL" id="KSW11924.1"/>
    </source>
</evidence>
<dbReference type="STRING" id="2309.CF15_03775"/>